<comment type="subcellular location">
    <subcellularLocation>
        <location evidence="2">Cell membrane</location>
    </subcellularLocation>
</comment>
<dbReference type="PANTHER" id="PTHR33541">
    <property type="entry name" value="PROTEIN BIG GRAIN 1-LIKE A-RELATED"/>
    <property type="match status" value="1"/>
</dbReference>
<keyword evidence="9" id="KW-1185">Reference proteome</keyword>
<dbReference type="InterPro" id="IPR039621">
    <property type="entry name" value="BG1-like"/>
</dbReference>
<evidence type="ECO:0000256" key="6">
    <source>
        <dbReference type="ARBA" id="ARBA00023136"/>
    </source>
</evidence>
<evidence type="ECO:0000313" key="10">
    <source>
        <dbReference type="RefSeq" id="XP_022149082.1"/>
    </source>
</evidence>
<evidence type="ECO:0000256" key="7">
    <source>
        <dbReference type="ARBA" id="ARBA00023294"/>
    </source>
</evidence>
<dbReference type="KEGG" id="mcha:111017581"/>
<reference evidence="10" key="1">
    <citation type="submission" date="2025-08" db="UniProtKB">
        <authorList>
            <consortium name="RefSeq"/>
        </authorList>
    </citation>
    <scope>IDENTIFICATION</scope>
    <source>
        <strain evidence="10">OHB3-1</strain>
    </source>
</reference>
<comment type="similarity">
    <text evidence="3">Belongs to the BIG GRAIN 1 (BG1) plant protein family.</text>
</comment>
<accession>A0A6J1D6V3</accession>
<keyword evidence="6" id="KW-0472">Membrane</keyword>
<dbReference type="GO" id="GO:0009734">
    <property type="term" value="P:auxin-activated signaling pathway"/>
    <property type="evidence" value="ECO:0007669"/>
    <property type="project" value="UniProtKB-KW"/>
</dbReference>
<feature type="region of interest" description="Disordered" evidence="8">
    <location>
        <begin position="76"/>
        <end position="181"/>
    </location>
</feature>
<comment type="function">
    <text evidence="1">Involved in auxin transport. Regulator of the auxin signaling pathway.</text>
</comment>
<evidence type="ECO:0000256" key="2">
    <source>
        <dbReference type="ARBA" id="ARBA00004236"/>
    </source>
</evidence>
<evidence type="ECO:0000313" key="9">
    <source>
        <dbReference type="Proteomes" id="UP000504603"/>
    </source>
</evidence>
<dbReference type="AlphaFoldDB" id="A0A6J1D6V3"/>
<dbReference type="PANTHER" id="PTHR33541:SF11">
    <property type="entry name" value="PROTEIN BIG GRAIN 1-LIKE E"/>
    <property type="match status" value="1"/>
</dbReference>
<keyword evidence="4" id="KW-0813">Transport</keyword>
<dbReference type="GO" id="GO:0005886">
    <property type="term" value="C:plasma membrane"/>
    <property type="evidence" value="ECO:0007669"/>
    <property type="project" value="UniProtKB-SubCell"/>
</dbReference>
<dbReference type="RefSeq" id="XP_022149082.1">
    <property type="nucleotide sequence ID" value="XM_022293390.1"/>
</dbReference>
<proteinExistence type="inferred from homology"/>
<sequence>MSITSHLSDNPDKIFKKSFHRRNNSGELDVFEAARYFSGCNEVSYTGGGGYQKIFREDHGGRRGAGRMSLDLPIRTNVVPLPPPPYTAEKQTIKEKKHRQQPSSPGGRLANFLNSLFNQSASKKKKKPKNPIKSEDQEIGSAGRKRRSSLSNLIDSKSSSNFSVSGFRTPPTPNCTLQTPNKNYKEIRTLLSSSNNNLGNGSFNQVAYNNNYKQNSDRHQENEIRKINGLDEGADSDSSSDLFELRIGDFDCYSSSGLPVYETTNIHTIKRSTAQIS</sequence>
<organism evidence="9 10">
    <name type="scientific">Momordica charantia</name>
    <name type="common">Bitter gourd</name>
    <name type="synonym">Balsam pear</name>
    <dbReference type="NCBI Taxonomy" id="3673"/>
    <lineage>
        <taxon>Eukaryota</taxon>
        <taxon>Viridiplantae</taxon>
        <taxon>Streptophyta</taxon>
        <taxon>Embryophyta</taxon>
        <taxon>Tracheophyta</taxon>
        <taxon>Spermatophyta</taxon>
        <taxon>Magnoliopsida</taxon>
        <taxon>eudicotyledons</taxon>
        <taxon>Gunneridae</taxon>
        <taxon>Pentapetalae</taxon>
        <taxon>rosids</taxon>
        <taxon>fabids</taxon>
        <taxon>Cucurbitales</taxon>
        <taxon>Cucurbitaceae</taxon>
        <taxon>Momordiceae</taxon>
        <taxon>Momordica</taxon>
    </lineage>
</organism>
<name>A0A6J1D6V3_MOMCH</name>
<evidence type="ECO:0000256" key="5">
    <source>
        <dbReference type="ARBA" id="ARBA00022475"/>
    </source>
</evidence>
<keyword evidence="7" id="KW-0927">Auxin signaling pathway</keyword>
<protein>
    <submittedName>
        <fullName evidence="10">Protein BIG GRAIN 1-like E</fullName>
    </submittedName>
</protein>
<evidence type="ECO:0000256" key="4">
    <source>
        <dbReference type="ARBA" id="ARBA00022448"/>
    </source>
</evidence>
<gene>
    <name evidence="10" type="primary">LOC111017581</name>
</gene>
<feature type="compositionally biased region" description="Polar residues" evidence="8">
    <location>
        <begin position="112"/>
        <end position="121"/>
    </location>
</feature>
<evidence type="ECO:0000256" key="1">
    <source>
        <dbReference type="ARBA" id="ARBA00002281"/>
    </source>
</evidence>
<feature type="compositionally biased region" description="Low complexity" evidence="8">
    <location>
        <begin position="149"/>
        <end position="165"/>
    </location>
</feature>
<dbReference type="GeneID" id="111017581"/>
<evidence type="ECO:0000256" key="3">
    <source>
        <dbReference type="ARBA" id="ARBA00010067"/>
    </source>
</evidence>
<keyword evidence="5" id="KW-1003">Cell membrane</keyword>
<evidence type="ECO:0000256" key="8">
    <source>
        <dbReference type="SAM" id="MobiDB-lite"/>
    </source>
</evidence>
<dbReference type="Proteomes" id="UP000504603">
    <property type="component" value="Unplaced"/>
</dbReference>
<dbReference type="OrthoDB" id="1871242at2759"/>